<sequence length="187" mass="20418">MQVEDKLLPTAFARTVNVGSTFAYMGSLMTFLAKGPETSGRFALMEYHTKPGNEPPPHVHEREHELYFVLEGTMRFYCEDKILDIGAGDVVFLPQGKAHAFTCTSNVVRTLIFVQATGKDAVGLDSYFLAMGEPAARMVLSESAVTYAVDDPEHAIRVGASTGIRILSPSESQQALLQYPGFGTPVR</sequence>
<evidence type="ECO:0000313" key="3">
    <source>
        <dbReference type="Proteomes" id="UP000292958"/>
    </source>
</evidence>
<dbReference type="AlphaFoldDB" id="A0A4Q7Y0S5"/>
<dbReference type="InterPro" id="IPR013096">
    <property type="entry name" value="Cupin_2"/>
</dbReference>
<dbReference type="InterPro" id="IPR014710">
    <property type="entry name" value="RmlC-like_jellyroll"/>
</dbReference>
<comment type="caution">
    <text evidence="2">The sequence shown here is derived from an EMBL/GenBank/DDBJ whole genome shotgun (WGS) entry which is preliminary data.</text>
</comment>
<dbReference type="OrthoDB" id="9794183at2"/>
<dbReference type="InterPro" id="IPR011051">
    <property type="entry name" value="RmlC_Cupin_sf"/>
</dbReference>
<proteinExistence type="predicted"/>
<reference evidence="2 3" key="1">
    <citation type="submission" date="2019-02" db="EMBL/GenBank/DDBJ databases">
        <title>Genomic Encyclopedia of Archaeal and Bacterial Type Strains, Phase II (KMG-II): from individual species to whole genera.</title>
        <authorList>
            <person name="Goeker M."/>
        </authorList>
    </citation>
    <scope>NUCLEOTIDE SEQUENCE [LARGE SCALE GENOMIC DNA]</scope>
    <source>
        <strain evidence="2 3">DSM 18101</strain>
    </source>
</reference>
<dbReference type="PANTHER" id="PTHR36440">
    <property type="entry name" value="PUTATIVE (AFU_ORTHOLOGUE AFUA_8G07350)-RELATED"/>
    <property type="match status" value="1"/>
</dbReference>
<dbReference type="Gene3D" id="2.60.120.10">
    <property type="entry name" value="Jelly Rolls"/>
    <property type="match status" value="1"/>
</dbReference>
<keyword evidence="3" id="KW-1185">Reference proteome</keyword>
<protein>
    <submittedName>
        <fullName evidence="2">Cupin domain</fullName>
    </submittedName>
</protein>
<dbReference type="PANTHER" id="PTHR36440:SF1">
    <property type="entry name" value="PUTATIVE (AFU_ORTHOLOGUE AFUA_8G07350)-RELATED"/>
    <property type="match status" value="1"/>
</dbReference>
<organism evidence="2 3">
    <name type="scientific">Edaphobacter modestus</name>
    <dbReference type="NCBI Taxonomy" id="388466"/>
    <lineage>
        <taxon>Bacteria</taxon>
        <taxon>Pseudomonadati</taxon>
        <taxon>Acidobacteriota</taxon>
        <taxon>Terriglobia</taxon>
        <taxon>Terriglobales</taxon>
        <taxon>Acidobacteriaceae</taxon>
        <taxon>Edaphobacter</taxon>
    </lineage>
</organism>
<evidence type="ECO:0000313" key="2">
    <source>
        <dbReference type="EMBL" id="RZU29621.1"/>
    </source>
</evidence>
<accession>A0A4Q7Y0S5</accession>
<dbReference type="Pfam" id="PF07883">
    <property type="entry name" value="Cupin_2"/>
    <property type="match status" value="1"/>
</dbReference>
<dbReference type="SUPFAM" id="SSF51182">
    <property type="entry name" value="RmlC-like cupins"/>
    <property type="match status" value="1"/>
</dbReference>
<dbReference type="InterPro" id="IPR053146">
    <property type="entry name" value="QDO-like"/>
</dbReference>
<evidence type="ECO:0000259" key="1">
    <source>
        <dbReference type="Pfam" id="PF07883"/>
    </source>
</evidence>
<gene>
    <name evidence="2" type="ORF">BDD14_6215</name>
</gene>
<name>A0A4Q7Y0S5_9BACT</name>
<feature type="domain" description="Cupin type-2" evidence="1">
    <location>
        <begin position="47"/>
        <end position="107"/>
    </location>
</feature>
<dbReference type="Proteomes" id="UP000292958">
    <property type="component" value="Unassembled WGS sequence"/>
</dbReference>
<dbReference type="EMBL" id="SHKW01000007">
    <property type="protein sequence ID" value="RZU29621.1"/>
    <property type="molecule type" value="Genomic_DNA"/>
</dbReference>